<feature type="domain" description="Aminoglycoside phosphotransferase" evidence="1">
    <location>
        <begin position="61"/>
        <end position="260"/>
    </location>
</feature>
<evidence type="ECO:0000259" key="1">
    <source>
        <dbReference type="Pfam" id="PF01636"/>
    </source>
</evidence>
<name>A0ABT1JII8_ACTCY</name>
<dbReference type="Proteomes" id="UP000791080">
    <property type="component" value="Unassembled WGS sequence"/>
</dbReference>
<proteinExistence type="predicted"/>
<dbReference type="Gene3D" id="3.90.1200.10">
    <property type="match status" value="1"/>
</dbReference>
<reference evidence="2 3" key="1">
    <citation type="submission" date="2022-06" db="EMBL/GenBank/DDBJ databases">
        <title>Genomic Encyclopedia of Type Strains, Phase I: the one thousand microbial genomes (KMG-I) project.</title>
        <authorList>
            <person name="Kyrpides N."/>
        </authorList>
    </citation>
    <scope>NUCLEOTIDE SEQUENCE [LARGE SCALE GENOMIC DNA]</scope>
    <source>
        <strain evidence="2 3">DSM 43889</strain>
    </source>
</reference>
<keyword evidence="3" id="KW-1185">Reference proteome</keyword>
<gene>
    <name evidence="2" type="ORF">G443_002595</name>
</gene>
<sequence>MVAPREPAPGVGPSYDPRVRIGLSDEQLTLVSTWFPGFEVVTDHSWGLVDTTVLHLRADSGDIVVKAAGPANHHITREIVAHRRWTGPWLATASVNRLLHADAELNVLALSHLPGGLVLDDPHAVADPDTYRQAGALLAAFHHQHRVVSETHEAEADAKALAWLDREHRVDPATVVALRAAIATHEHQPVELVPTHGDWHPRNWLLHEGVVSVIDLGRAAPRPAWTDLARLARQEWQGAEHLERAFLAGYGEDPREPAPWRATLLREAVGTAVWAYQVGDEQFERQGHRMIRQALDLY</sequence>
<dbReference type="InterPro" id="IPR011009">
    <property type="entry name" value="Kinase-like_dom_sf"/>
</dbReference>
<accession>A0ABT1JII8</accession>
<protein>
    <submittedName>
        <fullName evidence="2">Phosphotransferase enzyme family protein</fullName>
    </submittedName>
</protein>
<organism evidence="2 3">
    <name type="scientific">Actinoalloteichus caeruleus DSM 43889</name>
    <dbReference type="NCBI Taxonomy" id="1120930"/>
    <lineage>
        <taxon>Bacteria</taxon>
        <taxon>Bacillati</taxon>
        <taxon>Actinomycetota</taxon>
        <taxon>Actinomycetes</taxon>
        <taxon>Pseudonocardiales</taxon>
        <taxon>Pseudonocardiaceae</taxon>
        <taxon>Actinoalloteichus</taxon>
        <taxon>Actinoalloteichus cyanogriseus</taxon>
    </lineage>
</organism>
<evidence type="ECO:0000313" key="2">
    <source>
        <dbReference type="EMBL" id="MCP2332325.1"/>
    </source>
</evidence>
<dbReference type="Pfam" id="PF01636">
    <property type="entry name" value="APH"/>
    <property type="match status" value="1"/>
</dbReference>
<dbReference type="SUPFAM" id="SSF56112">
    <property type="entry name" value="Protein kinase-like (PK-like)"/>
    <property type="match status" value="1"/>
</dbReference>
<evidence type="ECO:0000313" key="3">
    <source>
        <dbReference type="Proteomes" id="UP000791080"/>
    </source>
</evidence>
<comment type="caution">
    <text evidence="2">The sequence shown here is derived from an EMBL/GenBank/DDBJ whole genome shotgun (WGS) entry which is preliminary data.</text>
</comment>
<dbReference type="InterPro" id="IPR002575">
    <property type="entry name" value="Aminoglycoside_PTrfase"/>
</dbReference>
<dbReference type="EMBL" id="AUBJ02000001">
    <property type="protein sequence ID" value="MCP2332325.1"/>
    <property type="molecule type" value="Genomic_DNA"/>
</dbReference>